<evidence type="ECO:0000256" key="1">
    <source>
        <dbReference type="SAM" id="SignalP"/>
    </source>
</evidence>
<protein>
    <submittedName>
        <fullName evidence="2">Uncharacterized protein</fullName>
    </submittedName>
</protein>
<gene>
    <name evidence="2" type="ORF">DDE83_006772</name>
</gene>
<keyword evidence="1" id="KW-0732">Signal</keyword>
<dbReference type="Proteomes" id="UP000249619">
    <property type="component" value="Unassembled WGS sequence"/>
</dbReference>
<keyword evidence="3" id="KW-1185">Reference proteome</keyword>
<comment type="caution">
    <text evidence="2">The sequence shown here is derived from an EMBL/GenBank/DDBJ whole genome shotgun (WGS) entry which is preliminary data.</text>
</comment>
<evidence type="ECO:0000313" key="3">
    <source>
        <dbReference type="Proteomes" id="UP000249619"/>
    </source>
</evidence>
<evidence type="ECO:0000313" key="2">
    <source>
        <dbReference type="EMBL" id="RAR06832.1"/>
    </source>
</evidence>
<feature type="signal peptide" evidence="1">
    <location>
        <begin position="1"/>
        <end position="24"/>
    </location>
</feature>
<dbReference type="EMBL" id="QGDH01000109">
    <property type="protein sequence ID" value="RAR06832.1"/>
    <property type="molecule type" value="Genomic_DNA"/>
</dbReference>
<accession>A0A364MXZ1</accession>
<dbReference type="OrthoDB" id="5132818at2759"/>
<name>A0A364MXZ1_STELY</name>
<sequence length="278" mass="29921">MSFSAHRLKAFVLTATLLATSTSAQNTTNSTSEPEGCGMSKGYDIPVNASGSTNATDAYVSVTLGDYRDNNRTSSPWLYGYLSVPENSTRQTCMYMYAPIPGTTEGDESNGCSGIISQDCIDYMKRQLQFPIWASGSSLPDNTPCPSLNRNSEEFEDVCGDVGFGSSIVSTNVLNTTNTTCTYSEPPKGVDWNLPDGFKTFLMYGIGVEPYDTGVDNYTDYERAGQTPVPFVISSIGEDGQEGSHEVPESAGARLAWKGKSEMGMLMAFVVATSLMIV</sequence>
<feature type="chain" id="PRO_5017032517" evidence="1">
    <location>
        <begin position="25"/>
        <end position="278"/>
    </location>
</feature>
<reference evidence="3" key="1">
    <citation type="submission" date="2018-05" db="EMBL/GenBank/DDBJ databases">
        <title>Draft genome sequence of Stemphylium lycopersici strain CIDEFI 213.</title>
        <authorList>
            <person name="Medina R."/>
            <person name="Franco M.E.E."/>
            <person name="Lucentini C.G."/>
            <person name="Saparrat M.C.N."/>
            <person name="Balatti P.A."/>
        </authorList>
    </citation>
    <scope>NUCLEOTIDE SEQUENCE [LARGE SCALE GENOMIC DNA]</scope>
    <source>
        <strain evidence="3">CIDEFI 213</strain>
    </source>
</reference>
<proteinExistence type="predicted"/>
<organism evidence="2 3">
    <name type="scientific">Stemphylium lycopersici</name>
    <name type="common">Tomato gray leaf spot disease fungus</name>
    <name type="synonym">Thyrospora lycopersici</name>
    <dbReference type="NCBI Taxonomy" id="183478"/>
    <lineage>
        <taxon>Eukaryota</taxon>
        <taxon>Fungi</taxon>
        <taxon>Dikarya</taxon>
        <taxon>Ascomycota</taxon>
        <taxon>Pezizomycotina</taxon>
        <taxon>Dothideomycetes</taxon>
        <taxon>Pleosporomycetidae</taxon>
        <taxon>Pleosporales</taxon>
        <taxon>Pleosporineae</taxon>
        <taxon>Pleosporaceae</taxon>
        <taxon>Stemphylium</taxon>
    </lineage>
</organism>
<dbReference type="AlphaFoldDB" id="A0A364MXZ1"/>